<dbReference type="InterPro" id="IPR027417">
    <property type="entry name" value="P-loop_NTPase"/>
</dbReference>
<feature type="domain" description="ABC transmembrane type-1" evidence="16">
    <location>
        <begin position="27"/>
        <end position="303"/>
    </location>
</feature>
<evidence type="ECO:0000256" key="10">
    <source>
        <dbReference type="ARBA" id="ARBA00023136"/>
    </source>
</evidence>
<sequence length="599" mass="65704">MNILWKLKGYLLRFRRQYLIAFAALQLVALVNLLPSWLIGRIIDGISADTLDTQALILHIAGIVAAGATMYGLRFIWQSKLYGSSIAITRIIRSELFQKFSLLSPAFYSRRSTGDLMAHATNDLNAVEETLGMGIMTLVDSFIAGITVILGMIFVVSGQLTAIALLPFPLLVLITRRYGITLHKAFGKAQSAFSDLTEETRETVSGIRAVRSHGISARQQQRFANSLDDTVQTNLAVAKVDSAFGPTIQLVYGLSFVISLGYGAWLIQQGSITVGLFTTFTLYLGQLLGPFLQFGWQFNVFQRGSTSWSRLEKLFAENIEVLEGDNTLPNDADSSMSFDISAFTYQNANRNALEHIKFDLPSGGLVGITGPTGAGKSTLLHLALRQFQLESDSVIYLSGTPTQTLTFEALRSKLAWVPQKPHLFSGSIAENIALANPDATQSDIEHAAEMAGIKQEIEAMPEGFTTPLREGGSNLSGGQKQRLTLARALLSGADVLLLDDPFSALDMKTEVQVRQNLKAHYAHKTVLLVTQRLTNLIEADHILVLQDGKIEERGTHHDLVANQGWYSTVYQRQSQLGKAVNAEQDSATQQSDPERASHE</sequence>
<dbReference type="InterPro" id="IPR017871">
    <property type="entry name" value="ABC_transporter-like_CS"/>
</dbReference>
<dbReference type="Proteomes" id="UP000016562">
    <property type="component" value="Unassembled WGS sequence"/>
</dbReference>
<evidence type="ECO:0000256" key="5">
    <source>
        <dbReference type="ARBA" id="ARBA00022475"/>
    </source>
</evidence>
<keyword evidence="4" id="KW-0813">Transport</keyword>
<dbReference type="OrthoDB" id="9806127at2"/>
<comment type="caution">
    <text evidence="17">The sequence shown here is derived from an EMBL/GenBank/DDBJ whole genome shotgun (WGS) entry which is preliminary data.</text>
</comment>
<protein>
    <recommendedName>
        <fullName evidence="12">Multidrug resistance-like ATP-binding protein MdlA</fullName>
        <ecNumber evidence="3">7.6.2.2</ecNumber>
    </recommendedName>
</protein>
<dbReference type="InterPro" id="IPR003593">
    <property type="entry name" value="AAA+_ATPase"/>
</dbReference>
<dbReference type="GO" id="GO:0005524">
    <property type="term" value="F:ATP binding"/>
    <property type="evidence" value="ECO:0007669"/>
    <property type="project" value="UniProtKB-KW"/>
</dbReference>
<comment type="similarity">
    <text evidence="2">Belongs to the ABC transporter superfamily. Drug exporter-2 (TC 3.A.1.117) family.</text>
</comment>
<dbReference type="FunFam" id="3.40.50.300:FF:000221">
    <property type="entry name" value="Multidrug ABC transporter ATP-binding protein"/>
    <property type="match status" value="1"/>
</dbReference>
<dbReference type="RefSeq" id="WP_021714957.1">
    <property type="nucleotide sequence ID" value="NZ_BATM01000054.1"/>
</dbReference>
<dbReference type="InterPro" id="IPR036640">
    <property type="entry name" value="ABC1_TM_sf"/>
</dbReference>
<keyword evidence="6 14" id="KW-0812">Transmembrane</keyword>
<dbReference type="PROSITE" id="PS50893">
    <property type="entry name" value="ABC_TRANSPORTER_2"/>
    <property type="match status" value="1"/>
</dbReference>
<feature type="transmembrane region" description="Helical" evidence="14">
    <location>
        <begin position="142"/>
        <end position="168"/>
    </location>
</feature>
<organism evidence="17 18">
    <name type="scientific">Vibrio ezurae NBRC 102218</name>
    <dbReference type="NCBI Taxonomy" id="1219080"/>
    <lineage>
        <taxon>Bacteria</taxon>
        <taxon>Pseudomonadati</taxon>
        <taxon>Pseudomonadota</taxon>
        <taxon>Gammaproteobacteria</taxon>
        <taxon>Vibrionales</taxon>
        <taxon>Vibrionaceae</taxon>
        <taxon>Vibrio</taxon>
    </lineage>
</organism>
<feature type="transmembrane region" description="Helical" evidence="14">
    <location>
        <begin position="20"/>
        <end position="43"/>
    </location>
</feature>
<evidence type="ECO:0000256" key="7">
    <source>
        <dbReference type="ARBA" id="ARBA00022741"/>
    </source>
</evidence>
<reference evidence="17 18" key="1">
    <citation type="submission" date="2013-09" db="EMBL/GenBank/DDBJ databases">
        <title>Whole genome shotgun sequence of Vibrio ezurae NBRC 102218.</title>
        <authorList>
            <person name="Yoshida I."/>
            <person name="Hosoyama A."/>
            <person name="Numata M."/>
            <person name="Hashimoto M."/>
            <person name="Hosoyama Y."/>
            <person name="Tsuchikane K."/>
            <person name="Noguchi M."/>
            <person name="Hirakata S."/>
            <person name="Ichikawa N."/>
            <person name="Ohji S."/>
            <person name="Yamazoe A."/>
            <person name="Fujita N."/>
        </authorList>
    </citation>
    <scope>NUCLEOTIDE SEQUENCE [LARGE SCALE GENOMIC DNA]</scope>
    <source>
        <strain evidence="17 18">NBRC 102218</strain>
    </source>
</reference>
<dbReference type="GO" id="GO:0005886">
    <property type="term" value="C:plasma membrane"/>
    <property type="evidence" value="ECO:0007669"/>
    <property type="project" value="UniProtKB-SubCell"/>
</dbReference>
<evidence type="ECO:0000256" key="1">
    <source>
        <dbReference type="ARBA" id="ARBA00004651"/>
    </source>
</evidence>
<dbReference type="Gene3D" id="3.40.50.300">
    <property type="entry name" value="P-loop containing nucleotide triphosphate hydrolases"/>
    <property type="match status" value="1"/>
</dbReference>
<dbReference type="PROSITE" id="PS50929">
    <property type="entry name" value="ABC_TM1F"/>
    <property type="match status" value="1"/>
</dbReference>
<keyword evidence="10 14" id="KW-0472">Membrane</keyword>
<feature type="transmembrane region" description="Helical" evidence="14">
    <location>
        <begin position="274"/>
        <end position="296"/>
    </location>
</feature>
<evidence type="ECO:0000259" key="16">
    <source>
        <dbReference type="PROSITE" id="PS50929"/>
    </source>
</evidence>
<dbReference type="GO" id="GO:0016887">
    <property type="term" value="F:ATP hydrolysis activity"/>
    <property type="evidence" value="ECO:0007669"/>
    <property type="project" value="InterPro"/>
</dbReference>
<name>U3B5Q6_9VIBR</name>
<dbReference type="PROSITE" id="PS00211">
    <property type="entry name" value="ABC_TRANSPORTER_1"/>
    <property type="match status" value="1"/>
</dbReference>
<keyword evidence="5" id="KW-1003">Cell membrane</keyword>
<keyword evidence="8 17" id="KW-0067">ATP-binding</keyword>
<comment type="subcellular location">
    <subcellularLocation>
        <location evidence="1">Cell membrane</location>
        <topology evidence="1">Multi-pass membrane protein</topology>
    </subcellularLocation>
</comment>
<dbReference type="GO" id="GO:0008559">
    <property type="term" value="F:ABC-type xenobiotic transporter activity"/>
    <property type="evidence" value="ECO:0007669"/>
    <property type="project" value="UniProtKB-EC"/>
</dbReference>
<feature type="region of interest" description="Disordered" evidence="13">
    <location>
        <begin position="577"/>
        <end position="599"/>
    </location>
</feature>
<dbReference type="eggNOG" id="COG1132">
    <property type="taxonomic scope" value="Bacteria"/>
</dbReference>
<feature type="transmembrane region" description="Helical" evidence="14">
    <location>
        <begin position="250"/>
        <end position="267"/>
    </location>
</feature>
<dbReference type="FunFam" id="1.20.1560.10:FF:000011">
    <property type="entry name" value="Multidrug ABC transporter ATP-binding protein"/>
    <property type="match status" value="1"/>
</dbReference>
<comment type="catalytic activity">
    <reaction evidence="11">
        <text>ATP + H2O + xenobioticSide 1 = ADP + phosphate + xenobioticSide 2.</text>
        <dbReference type="EC" id="7.6.2.2"/>
    </reaction>
</comment>
<dbReference type="EMBL" id="BATM01000054">
    <property type="protein sequence ID" value="GAD81260.1"/>
    <property type="molecule type" value="Genomic_DNA"/>
</dbReference>
<dbReference type="PANTHER" id="PTHR43394:SF1">
    <property type="entry name" value="ATP-BINDING CASSETTE SUB-FAMILY B MEMBER 10, MITOCHONDRIAL"/>
    <property type="match status" value="1"/>
</dbReference>
<evidence type="ECO:0000313" key="17">
    <source>
        <dbReference type="EMBL" id="GAD81260.1"/>
    </source>
</evidence>
<evidence type="ECO:0000256" key="3">
    <source>
        <dbReference type="ARBA" id="ARBA00012191"/>
    </source>
</evidence>
<evidence type="ECO:0000256" key="13">
    <source>
        <dbReference type="SAM" id="MobiDB-lite"/>
    </source>
</evidence>
<gene>
    <name evidence="17" type="ORF">VEZ01S_54_00110</name>
</gene>
<evidence type="ECO:0000256" key="8">
    <source>
        <dbReference type="ARBA" id="ARBA00022840"/>
    </source>
</evidence>
<keyword evidence="7" id="KW-0547">Nucleotide-binding</keyword>
<dbReference type="EC" id="7.6.2.2" evidence="3"/>
<feature type="transmembrane region" description="Helical" evidence="14">
    <location>
        <begin position="55"/>
        <end position="77"/>
    </location>
</feature>
<dbReference type="InterPro" id="IPR039421">
    <property type="entry name" value="Type_1_exporter"/>
</dbReference>
<evidence type="ECO:0000256" key="14">
    <source>
        <dbReference type="SAM" id="Phobius"/>
    </source>
</evidence>
<dbReference type="SMART" id="SM00382">
    <property type="entry name" value="AAA"/>
    <property type="match status" value="1"/>
</dbReference>
<accession>U3B5Q6</accession>
<dbReference type="PANTHER" id="PTHR43394">
    <property type="entry name" value="ATP-DEPENDENT PERMEASE MDL1, MITOCHONDRIAL"/>
    <property type="match status" value="1"/>
</dbReference>
<evidence type="ECO:0000256" key="9">
    <source>
        <dbReference type="ARBA" id="ARBA00022989"/>
    </source>
</evidence>
<evidence type="ECO:0000256" key="11">
    <source>
        <dbReference type="ARBA" id="ARBA00034018"/>
    </source>
</evidence>
<dbReference type="Pfam" id="PF00664">
    <property type="entry name" value="ABC_membrane"/>
    <property type="match status" value="1"/>
</dbReference>
<dbReference type="Gene3D" id="1.20.1560.10">
    <property type="entry name" value="ABC transporter type 1, transmembrane domain"/>
    <property type="match status" value="1"/>
</dbReference>
<dbReference type="GO" id="GO:0015421">
    <property type="term" value="F:ABC-type oligopeptide transporter activity"/>
    <property type="evidence" value="ECO:0007669"/>
    <property type="project" value="TreeGrafter"/>
</dbReference>
<dbReference type="CDD" id="cd18541">
    <property type="entry name" value="ABC_6TM_TmrB_like"/>
    <property type="match status" value="1"/>
</dbReference>
<dbReference type="SUPFAM" id="SSF52540">
    <property type="entry name" value="P-loop containing nucleoside triphosphate hydrolases"/>
    <property type="match status" value="1"/>
</dbReference>
<evidence type="ECO:0000313" key="18">
    <source>
        <dbReference type="Proteomes" id="UP000016562"/>
    </source>
</evidence>
<dbReference type="Pfam" id="PF00005">
    <property type="entry name" value="ABC_tran"/>
    <property type="match status" value="1"/>
</dbReference>
<proteinExistence type="inferred from homology"/>
<feature type="domain" description="ABC transporter" evidence="15">
    <location>
        <begin position="338"/>
        <end position="572"/>
    </location>
</feature>
<evidence type="ECO:0000259" key="15">
    <source>
        <dbReference type="PROSITE" id="PS50893"/>
    </source>
</evidence>
<evidence type="ECO:0000256" key="2">
    <source>
        <dbReference type="ARBA" id="ARBA00006526"/>
    </source>
</evidence>
<evidence type="ECO:0000256" key="12">
    <source>
        <dbReference type="ARBA" id="ARBA00074518"/>
    </source>
</evidence>
<dbReference type="AlphaFoldDB" id="U3B5Q6"/>
<evidence type="ECO:0000256" key="4">
    <source>
        <dbReference type="ARBA" id="ARBA00022448"/>
    </source>
</evidence>
<dbReference type="STRING" id="1219080.VEZ01S_54_00110"/>
<dbReference type="InterPro" id="IPR003439">
    <property type="entry name" value="ABC_transporter-like_ATP-bd"/>
</dbReference>
<dbReference type="SUPFAM" id="SSF90123">
    <property type="entry name" value="ABC transporter transmembrane region"/>
    <property type="match status" value="1"/>
</dbReference>
<evidence type="ECO:0000256" key="6">
    <source>
        <dbReference type="ARBA" id="ARBA00022692"/>
    </source>
</evidence>
<keyword evidence="9 14" id="KW-1133">Transmembrane helix</keyword>
<keyword evidence="18" id="KW-1185">Reference proteome</keyword>
<dbReference type="InterPro" id="IPR011527">
    <property type="entry name" value="ABC1_TM_dom"/>
</dbReference>